<dbReference type="RefSeq" id="WP_067508474.1">
    <property type="nucleotide sequence ID" value="NZ_CP107943.1"/>
</dbReference>
<evidence type="ECO:0000313" key="4">
    <source>
        <dbReference type="Proteomes" id="UP000252586"/>
    </source>
</evidence>
<reference evidence="3 4" key="1">
    <citation type="submission" date="2018-06" db="EMBL/GenBank/DDBJ databases">
        <title>Genomic Encyclopedia of Type Strains, Phase IV (KMG-IV): sequencing the most valuable type-strain genomes for metagenomic binning, comparative biology and taxonomic classification.</title>
        <authorList>
            <person name="Goeker M."/>
        </authorList>
    </citation>
    <scope>NUCLEOTIDE SEQUENCE [LARGE SCALE GENOMIC DNA]</scope>
    <source>
        <strain evidence="3 4">DSM 44599</strain>
    </source>
</reference>
<protein>
    <submittedName>
        <fullName evidence="3">Uncharacterized protein</fullName>
    </submittedName>
</protein>
<feature type="region of interest" description="Disordered" evidence="1">
    <location>
        <begin position="1"/>
        <end position="24"/>
    </location>
</feature>
<accession>A0A366DTW7</accession>
<evidence type="ECO:0000256" key="2">
    <source>
        <dbReference type="SAM" id="Phobius"/>
    </source>
</evidence>
<gene>
    <name evidence="3" type="ORF">DFR74_103292</name>
</gene>
<feature type="transmembrane region" description="Helical" evidence="2">
    <location>
        <begin position="60"/>
        <end position="81"/>
    </location>
</feature>
<dbReference type="OrthoDB" id="4569871at2"/>
<feature type="region of interest" description="Disordered" evidence="1">
    <location>
        <begin position="87"/>
        <end position="111"/>
    </location>
</feature>
<comment type="caution">
    <text evidence="3">The sequence shown here is derived from an EMBL/GenBank/DDBJ whole genome shotgun (WGS) entry which is preliminary data.</text>
</comment>
<dbReference type="EMBL" id="QNRE01000003">
    <property type="protein sequence ID" value="RBO92648.1"/>
    <property type="molecule type" value="Genomic_DNA"/>
</dbReference>
<proteinExistence type="predicted"/>
<organism evidence="3 4">
    <name type="scientific">Nocardia puris</name>
    <dbReference type="NCBI Taxonomy" id="208602"/>
    <lineage>
        <taxon>Bacteria</taxon>
        <taxon>Bacillati</taxon>
        <taxon>Actinomycetota</taxon>
        <taxon>Actinomycetes</taxon>
        <taxon>Mycobacteriales</taxon>
        <taxon>Nocardiaceae</taxon>
        <taxon>Nocardia</taxon>
    </lineage>
</organism>
<keyword evidence="2" id="KW-1133">Transmembrane helix</keyword>
<keyword evidence="2" id="KW-0472">Membrane</keyword>
<keyword evidence="4" id="KW-1185">Reference proteome</keyword>
<name>A0A366DTW7_9NOCA</name>
<dbReference type="AlphaFoldDB" id="A0A366DTW7"/>
<sequence>MKRQQRIRRAHPSPRPSGGRYDTVGSFRDDADVFGWSGAEGQQPMFRNDDDQQRNRPEDWAGAAVVFGILLVIAVVLAALVSTADFGDEAPSPGVTRTPGPCEPFCIAPQP</sequence>
<keyword evidence="2" id="KW-0812">Transmembrane</keyword>
<feature type="compositionally biased region" description="Basic residues" evidence="1">
    <location>
        <begin position="1"/>
        <end position="12"/>
    </location>
</feature>
<evidence type="ECO:0000256" key="1">
    <source>
        <dbReference type="SAM" id="MobiDB-lite"/>
    </source>
</evidence>
<evidence type="ECO:0000313" key="3">
    <source>
        <dbReference type="EMBL" id="RBO92648.1"/>
    </source>
</evidence>
<dbReference type="Proteomes" id="UP000252586">
    <property type="component" value="Unassembled WGS sequence"/>
</dbReference>